<dbReference type="SUPFAM" id="SSF52540">
    <property type="entry name" value="P-loop containing nucleoside triphosphate hydrolases"/>
    <property type="match status" value="1"/>
</dbReference>
<dbReference type="GO" id="GO:0006955">
    <property type="term" value="P:immune response"/>
    <property type="evidence" value="ECO:0007669"/>
    <property type="project" value="TreeGrafter"/>
</dbReference>
<dbReference type="InterPro" id="IPR013783">
    <property type="entry name" value="Ig-like_fold"/>
</dbReference>
<protein>
    <recommendedName>
        <fullName evidence="2">Ig-like domain-containing protein</fullName>
    </recommendedName>
</protein>
<dbReference type="SMART" id="SM00408">
    <property type="entry name" value="IGc2"/>
    <property type="match status" value="1"/>
</dbReference>
<evidence type="ECO:0000256" key="1">
    <source>
        <dbReference type="ARBA" id="ARBA00023319"/>
    </source>
</evidence>
<proteinExistence type="predicted"/>
<dbReference type="InterPro" id="IPR027417">
    <property type="entry name" value="P-loop_NTPase"/>
</dbReference>
<dbReference type="GO" id="GO:0003007">
    <property type="term" value="P:heart morphogenesis"/>
    <property type="evidence" value="ECO:0007669"/>
    <property type="project" value="UniProtKB-ARBA"/>
</dbReference>
<dbReference type="Gene3D" id="3.40.50.300">
    <property type="entry name" value="P-loop containing nucleotide triphosphate hydrolases"/>
    <property type="match status" value="1"/>
</dbReference>
<dbReference type="SMART" id="SM00409">
    <property type="entry name" value="IG"/>
    <property type="match status" value="1"/>
</dbReference>
<dbReference type="SUPFAM" id="SSF48726">
    <property type="entry name" value="Immunoglobulin"/>
    <property type="match status" value="1"/>
</dbReference>
<evidence type="ECO:0000313" key="3">
    <source>
        <dbReference type="Ensembl" id="ENSAMXP00005011857.1"/>
    </source>
</evidence>
<dbReference type="InterPro" id="IPR003599">
    <property type="entry name" value="Ig_sub"/>
</dbReference>
<dbReference type="PANTHER" id="PTHR14241:SF1">
    <property type="entry name" value="INTERFERON-INDUCED PROTEIN 44-RELATED"/>
    <property type="match status" value="1"/>
</dbReference>
<sequence>MQTYCRLRAFDIETDSSVISPKGLRHKDCGMDLHKMFAAMHLKPEFVTVLPDRLVKTGQDFILRCETNTERVNVTWMKKGQKLCCVEGKHKTEKNGTTVSLEIKNAEVGDEGNYTVTIQNSTGSDSCSAMVIIELEEWRTVQWKQAPMVSTLKSFKIIGENVRELRFLLHGPVGAGKSSIINTIKSIFEEHQYINCLTASAVTGESFTKKFEKYNVGNVPVTFYDVMGLEKDKLKGVHTEDIISALKGHVPNDYTFKECAPIDEDNRYYILKPTLNDQIHCLVSVIPADKISMMDQEVIQKIKDIRAAASKLGIPQVLFMTRVDQVCTMTQRDITKIYQSKKIKEKMMECSNRVGVPLNCIFPVKNYSEENKPNEKLNCLMLEAFTQIVHAANDFVKKNSKKEKKLEVVSC</sequence>
<accession>A0A8B9HM35</accession>
<dbReference type="InterPro" id="IPR013098">
    <property type="entry name" value="Ig_I-set"/>
</dbReference>
<evidence type="ECO:0000259" key="2">
    <source>
        <dbReference type="PROSITE" id="PS50835"/>
    </source>
</evidence>
<dbReference type="InterPro" id="IPR007110">
    <property type="entry name" value="Ig-like_dom"/>
</dbReference>
<reference evidence="3" key="1">
    <citation type="submission" date="2025-08" db="UniProtKB">
        <authorList>
            <consortium name="Ensembl"/>
        </authorList>
    </citation>
    <scope>IDENTIFICATION</scope>
</reference>
<dbReference type="PROSITE" id="PS50835">
    <property type="entry name" value="IG_LIKE"/>
    <property type="match status" value="1"/>
</dbReference>
<dbReference type="PANTHER" id="PTHR14241">
    <property type="entry name" value="INTERFERON-INDUCED PROTEIN 44"/>
    <property type="match status" value="1"/>
</dbReference>
<dbReference type="Gene3D" id="2.60.40.10">
    <property type="entry name" value="Immunoglobulins"/>
    <property type="match status" value="1"/>
</dbReference>
<dbReference type="CDD" id="cd00882">
    <property type="entry name" value="Ras_like_GTPase"/>
    <property type="match status" value="1"/>
</dbReference>
<dbReference type="Proteomes" id="UP000694621">
    <property type="component" value="Unplaced"/>
</dbReference>
<dbReference type="InterPro" id="IPR003598">
    <property type="entry name" value="Ig_sub2"/>
</dbReference>
<organism evidence="3 4">
    <name type="scientific">Astyanax mexicanus</name>
    <name type="common">Blind cave fish</name>
    <name type="synonym">Astyanax fasciatus mexicanus</name>
    <dbReference type="NCBI Taxonomy" id="7994"/>
    <lineage>
        <taxon>Eukaryota</taxon>
        <taxon>Metazoa</taxon>
        <taxon>Chordata</taxon>
        <taxon>Craniata</taxon>
        <taxon>Vertebrata</taxon>
        <taxon>Euteleostomi</taxon>
        <taxon>Actinopterygii</taxon>
        <taxon>Neopterygii</taxon>
        <taxon>Teleostei</taxon>
        <taxon>Ostariophysi</taxon>
        <taxon>Characiformes</taxon>
        <taxon>Characoidei</taxon>
        <taxon>Acestrorhamphidae</taxon>
        <taxon>Acestrorhamphinae</taxon>
        <taxon>Astyanax</taxon>
    </lineage>
</organism>
<dbReference type="InterPro" id="IPR036179">
    <property type="entry name" value="Ig-like_dom_sf"/>
</dbReference>
<dbReference type="Ensembl" id="ENSAMXT00005013167.1">
    <property type="protein sequence ID" value="ENSAMXP00005011857.1"/>
    <property type="gene ID" value="ENSAMXG00005006446.1"/>
</dbReference>
<dbReference type="Pfam" id="PF07679">
    <property type="entry name" value="I-set"/>
    <property type="match status" value="1"/>
</dbReference>
<dbReference type="AlphaFoldDB" id="A0A8B9HM35"/>
<dbReference type="FunFam" id="2.60.40.10:FF:000107">
    <property type="entry name" value="Myosin, light chain kinase a"/>
    <property type="match status" value="1"/>
</dbReference>
<name>A0A8B9HM35_ASTMX</name>
<feature type="domain" description="Ig-like" evidence="2">
    <location>
        <begin position="44"/>
        <end position="132"/>
    </location>
</feature>
<keyword evidence="1" id="KW-0393">Immunoglobulin domain</keyword>
<dbReference type="GO" id="GO:0055013">
    <property type="term" value="P:cardiac muscle cell development"/>
    <property type="evidence" value="ECO:0007669"/>
    <property type="project" value="UniProtKB-ARBA"/>
</dbReference>
<evidence type="ECO:0000313" key="4">
    <source>
        <dbReference type="Proteomes" id="UP000694621"/>
    </source>
</evidence>